<feature type="domain" description="EF-hand" evidence="6">
    <location>
        <begin position="415"/>
        <end position="450"/>
    </location>
</feature>
<feature type="domain" description="EF-hand" evidence="6">
    <location>
        <begin position="206"/>
        <end position="241"/>
    </location>
</feature>
<dbReference type="AlphaFoldDB" id="K9WLL2"/>
<dbReference type="CDD" id="cd00051">
    <property type="entry name" value="EFh"/>
    <property type="match status" value="2"/>
</dbReference>
<reference evidence="7 8" key="1">
    <citation type="submission" date="2012-06" db="EMBL/GenBank/DDBJ databases">
        <title>Finished chromosome of genome of Microcoleus sp. PCC 7113.</title>
        <authorList>
            <consortium name="US DOE Joint Genome Institute"/>
            <person name="Gugger M."/>
            <person name="Coursin T."/>
            <person name="Rippka R."/>
            <person name="Tandeau De Marsac N."/>
            <person name="Huntemann M."/>
            <person name="Wei C.-L."/>
            <person name="Han J."/>
            <person name="Detter J.C."/>
            <person name="Han C."/>
            <person name="Tapia R."/>
            <person name="Chen A."/>
            <person name="Kyrpides N."/>
            <person name="Mavromatis K."/>
            <person name="Markowitz V."/>
            <person name="Szeto E."/>
            <person name="Ivanova N."/>
            <person name="Pagani I."/>
            <person name="Pati A."/>
            <person name="Goodwin L."/>
            <person name="Nordberg H.P."/>
            <person name="Cantor M.N."/>
            <person name="Hua S.X."/>
            <person name="Woyke T."/>
            <person name="Kerfeld C.A."/>
        </authorList>
    </citation>
    <scope>NUCLEOTIDE SEQUENCE [LARGE SCALE GENOMIC DNA]</scope>
    <source>
        <strain evidence="7 8">PCC 7113</strain>
    </source>
</reference>
<dbReference type="InterPro" id="IPR035938">
    <property type="entry name" value="Hemerythrin-like_sf"/>
</dbReference>
<dbReference type="EMBL" id="CP003630">
    <property type="protein sequence ID" value="AFZ21300.1"/>
    <property type="molecule type" value="Genomic_DNA"/>
</dbReference>
<dbReference type="CDD" id="cd12107">
    <property type="entry name" value="Hemerythrin"/>
    <property type="match status" value="2"/>
</dbReference>
<feature type="domain" description="EF-hand" evidence="6">
    <location>
        <begin position="451"/>
        <end position="486"/>
    </location>
</feature>
<organism evidence="7 8">
    <name type="scientific">Allocoleopsis franciscana PCC 7113</name>
    <dbReference type="NCBI Taxonomy" id="1173027"/>
    <lineage>
        <taxon>Bacteria</taxon>
        <taxon>Bacillati</taxon>
        <taxon>Cyanobacteriota</taxon>
        <taxon>Cyanophyceae</taxon>
        <taxon>Coleofasciculales</taxon>
        <taxon>Coleofasciculaceae</taxon>
        <taxon>Allocoleopsis</taxon>
        <taxon>Allocoleopsis franciscana</taxon>
    </lineage>
</organism>
<evidence type="ECO:0000256" key="1">
    <source>
        <dbReference type="ARBA" id="ARBA00010587"/>
    </source>
</evidence>
<dbReference type="STRING" id="1173027.Mic7113_5673"/>
<dbReference type="eggNOG" id="COG5126">
    <property type="taxonomic scope" value="Bacteria"/>
</dbReference>
<evidence type="ECO:0000256" key="3">
    <source>
        <dbReference type="ARBA" id="ARBA00022737"/>
    </source>
</evidence>
<dbReference type="InterPro" id="IPR002048">
    <property type="entry name" value="EF_hand_dom"/>
</dbReference>
<keyword evidence="2" id="KW-0479">Metal-binding</keyword>
<dbReference type="InterPro" id="IPR011992">
    <property type="entry name" value="EF-hand-dom_pair"/>
</dbReference>
<feature type="domain" description="EF-hand" evidence="6">
    <location>
        <begin position="170"/>
        <end position="205"/>
    </location>
</feature>
<evidence type="ECO:0000256" key="2">
    <source>
        <dbReference type="ARBA" id="ARBA00022723"/>
    </source>
</evidence>
<dbReference type="InterPro" id="IPR018247">
    <property type="entry name" value="EF_Hand_1_Ca_BS"/>
</dbReference>
<dbReference type="Proteomes" id="UP000010471">
    <property type="component" value="Chromosome"/>
</dbReference>
<sequence length="488" mass="55343">MTTWGEVSHIFQGLLTEPVRMGDKYRTGIPLIDSHHAQIFNFIEEIRQSVRQKQTKEQLMQTMKKIEDFCDYHFSFESKIMKKLGYPGADDHTQTLTSFTKRVVDDWKEKLAQGMLHPLEVVHGLKTTVVDAIMAEDVKYAKYFADNGIDVSWIETPQDLDRGKDYVGVCTDEDIKETFNVVDRDGGGTISRNELALLLKNLNLGASDEDISRLMREADKDDSGEIDFNELISIMKSSTQATAQQALTWGQINDLFKNLLNEPVRMGEKYRTGIPLIDSQHAQIFILIEDIRQAVRQKQTKEQLMQTIAKLEDFCKYNLSSELKLLKKFGYPGADEHDQTLTSFTKRVVEDWKQKLANGMLHPLEVVHGLKTTVVDTIMAEGAKYTKYFADNGIELSWIETPQDLDRSQDDVAVSSDEDIMETFKVVDRDGGGTISRDELVLLLKNLNVSATDEDINRLMDEADKDGSGEIDFSELITIMKSSTLTPA</sequence>
<gene>
    <name evidence="7" type="ORF">Mic7113_5673</name>
</gene>
<dbReference type="Gene3D" id="1.10.238.10">
    <property type="entry name" value="EF-hand"/>
    <property type="match status" value="2"/>
</dbReference>
<keyword evidence="8" id="KW-1185">Reference proteome</keyword>
<dbReference type="GO" id="GO:0005509">
    <property type="term" value="F:calcium ion binding"/>
    <property type="evidence" value="ECO:0007669"/>
    <property type="project" value="InterPro"/>
</dbReference>
<comment type="similarity">
    <text evidence="1">Belongs to the hemerythrin family.</text>
</comment>
<dbReference type="HOGENOM" id="CLU_558741_0_0_3"/>
<keyword evidence="5" id="KW-0408">Iron</keyword>
<evidence type="ECO:0000256" key="4">
    <source>
        <dbReference type="ARBA" id="ARBA00022837"/>
    </source>
</evidence>
<dbReference type="InterPro" id="IPR012827">
    <property type="entry name" value="Hemerythrin_metal-bd"/>
</dbReference>
<name>K9WLL2_9CYAN</name>
<dbReference type="PROSITE" id="PS50222">
    <property type="entry name" value="EF_HAND_2"/>
    <property type="match status" value="4"/>
</dbReference>
<dbReference type="NCBIfam" id="TIGR02481">
    <property type="entry name" value="hemeryth_dom"/>
    <property type="match status" value="2"/>
</dbReference>
<evidence type="ECO:0000313" key="8">
    <source>
        <dbReference type="Proteomes" id="UP000010471"/>
    </source>
</evidence>
<accession>K9WLL2</accession>
<keyword evidence="3" id="KW-0677">Repeat</keyword>
<dbReference type="PROSITE" id="PS00018">
    <property type="entry name" value="EF_HAND_1"/>
    <property type="match status" value="4"/>
</dbReference>
<dbReference type="SMART" id="SM00054">
    <property type="entry name" value="EFh"/>
    <property type="match status" value="4"/>
</dbReference>
<dbReference type="PANTHER" id="PTHR23050">
    <property type="entry name" value="CALCIUM BINDING PROTEIN"/>
    <property type="match status" value="1"/>
</dbReference>
<evidence type="ECO:0000259" key="6">
    <source>
        <dbReference type="PROSITE" id="PS50222"/>
    </source>
</evidence>
<dbReference type="eggNOG" id="COG2703">
    <property type="taxonomic scope" value="Bacteria"/>
</dbReference>
<proteinExistence type="inferred from homology"/>
<keyword evidence="4" id="KW-0106">Calcium</keyword>
<dbReference type="SUPFAM" id="SSF47188">
    <property type="entry name" value="Hemerythrin-like"/>
    <property type="match status" value="2"/>
</dbReference>
<evidence type="ECO:0000313" key="7">
    <source>
        <dbReference type="EMBL" id="AFZ21300.1"/>
    </source>
</evidence>
<protein>
    <submittedName>
        <fullName evidence="7">Hemerythrin-like metal-binding domain-containing protein</fullName>
    </submittedName>
</protein>
<dbReference type="Gene3D" id="1.20.120.50">
    <property type="entry name" value="Hemerythrin-like"/>
    <property type="match status" value="2"/>
</dbReference>
<dbReference type="SUPFAM" id="SSF47473">
    <property type="entry name" value="EF-hand"/>
    <property type="match status" value="1"/>
</dbReference>
<dbReference type="FunFam" id="1.10.238.10:FF:000003">
    <property type="entry name" value="Calmodulin A"/>
    <property type="match status" value="2"/>
</dbReference>
<dbReference type="InterPro" id="IPR050145">
    <property type="entry name" value="Centrin_CML-like"/>
</dbReference>
<evidence type="ECO:0000256" key="5">
    <source>
        <dbReference type="ARBA" id="ARBA00023004"/>
    </source>
</evidence>
<dbReference type="Pfam" id="PF13499">
    <property type="entry name" value="EF-hand_7"/>
    <property type="match status" value="2"/>
</dbReference>
<dbReference type="KEGG" id="mic:Mic7113_5673"/>